<dbReference type="InterPro" id="IPR050644">
    <property type="entry name" value="PG_Glycine_Bridge_Synth"/>
</dbReference>
<accession>A0A2H0W5R9</accession>
<organism evidence="7 8">
    <name type="scientific">Candidatus Berkelbacteria bacterium CG10_big_fil_rev_8_21_14_0_10_43_13</name>
    <dbReference type="NCBI Taxonomy" id="1974514"/>
    <lineage>
        <taxon>Bacteria</taxon>
        <taxon>Candidatus Berkelbacteria</taxon>
    </lineage>
</organism>
<dbReference type="AlphaFoldDB" id="A0A2H0W5R9"/>
<gene>
    <name evidence="7" type="ORF">COT78_03680</name>
</gene>
<dbReference type="SUPFAM" id="SSF55729">
    <property type="entry name" value="Acyl-CoA N-acyltransferases (Nat)"/>
    <property type="match status" value="2"/>
</dbReference>
<dbReference type="PANTHER" id="PTHR36174">
    <property type="entry name" value="LIPID II:GLYCINE GLYCYLTRANSFERASE"/>
    <property type="match status" value="1"/>
</dbReference>
<dbReference type="GO" id="GO:0009252">
    <property type="term" value="P:peptidoglycan biosynthetic process"/>
    <property type="evidence" value="ECO:0007669"/>
    <property type="project" value="UniProtKB-KW"/>
</dbReference>
<comment type="caution">
    <text evidence="7">The sequence shown here is derived from an EMBL/GenBank/DDBJ whole genome shotgun (WGS) entry which is preliminary data.</text>
</comment>
<dbReference type="Gene3D" id="3.40.630.30">
    <property type="match status" value="1"/>
</dbReference>
<dbReference type="PANTHER" id="PTHR36174:SF1">
    <property type="entry name" value="LIPID II:GLYCINE GLYCYLTRANSFERASE"/>
    <property type="match status" value="1"/>
</dbReference>
<evidence type="ECO:0000256" key="3">
    <source>
        <dbReference type="ARBA" id="ARBA00022960"/>
    </source>
</evidence>
<reference evidence="8" key="1">
    <citation type="submission" date="2017-09" db="EMBL/GenBank/DDBJ databases">
        <title>Depth-based differentiation of microbial function through sediment-hosted aquifers and enrichment of novel symbionts in the deep terrestrial subsurface.</title>
        <authorList>
            <person name="Probst A.J."/>
            <person name="Ladd B."/>
            <person name="Jarett J.K."/>
            <person name="Geller-Mcgrath D.E."/>
            <person name="Sieber C.M.K."/>
            <person name="Emerson J.B."/>
            <person name="Anantharaman K."/>
            <person name="Thomas B.C."/>
            <person name="Malmstrom R."/>
            <person name="Stieglmeier M."/>
            <person name="Klingl A."/>
            <person name="Woyke T."/>
            <person name="Ryan C.M."/>
            <person name="Banfield J.F."/>
        </authorList>
    </citation>
    <scope>NUCLEOTIDE SEQUENCE [LARGE SCALE GENOMIC DNA]</scope>
</reference>
<dbReference type="Pfam" id="PF02388">
    <property type="entry name" value="FemAB"/>
    <property type="match status" value="2"/>
</dbReference>
<evidence type="ECO:0000256" key="1">
    <source>
        <dbReference type="ARBA" id="ARBA00009943"/>
    </source>
</evidence>
<evidence type="ECO:0000313" key="7">
    <source>
        <dbReference type="EMBL" id="PIS07412.1"/>
    </source>
</evidence>
<evidence type="ECO:0000256" key="6">
    <source>
        <dbReference type="ARBA" id="ARBA00023316"/>
    </source>
</evidence>
<dbReference type="Proteomes" id="UP000231382">
    <property type="component" value="Unassembled WGS sequence"/>
</dbReference>
<dbReference type="GO" id="GO:0071555">
    <property type="term" value="P:cell wall organization"/>
    <property type="evidence" value="ECO:0007669"/>
    <property type="project" value="UniProtKB-KW"/>
</dbReference>
<evidence type="ECO:0000256" key="4">
    <source>
        <dbReference type="ARBA" id="ARBA00022984"/>
    </source>
</evidence>
<name>A0A2H0W5R9_9BACT</name>
<evidence type="ECO:0000256" key="2">
    <source>
        <dbReference type="ARBA" id="ARBA00022679"/>
    </source>
</evidence>
<dbReference type="InterPro" id="IPR003447">
    <property type="entry name" value="FEMABX"/>
</dbReference>
<dbReference type="GO" id="GO:0016755">
    <property type="term" value="F:aminoacyltransferase activity"/>
    <property type="evidence" value="ECO:0007669"/>
    <property type="project" value="InterPro"/>
</dbReference>
<keyword evidence="3" id="KW-0133">Cell shape</keyword>
<dbReference type="PROSITE" id="PS51191">
    <property type="entry name" value="FEMABX"/>
    <property type="match status" value="1"/>
</dbReference>
<dbReference type="EMBL" id="PEZW01000025">
    <property type="protein sequence ID" value="PIS07412.1"/>
    <property type="molecule type" value="Genomic_DNA"/>
</dbReference>
<keyword evidence="4" id="KW-0573">Peptidoglycan synthesis</keyword>
<evidence type="ECO:0000313" key="8">
    <source>
        <dbReference type="Proteomes" id="UP000231382"/>
    </source>
</evidence>
<keyword evidence="2" id="KW-0808">Transferase</keyword>
<evidence type="ECO:0008006" key="9">
    <source>
        <dbReference type="Google" id="ProtNLM"/>
    </source>
</evidence>
<keyword evidence="5" id="KW-0012">Acyltransferase</keyword>
<keyword evidence="6" id="KW-0961">Cell wall biogenesis/degradation</keyword>
<dbReference type="GO" id="GO:0008360">
    <property type="term" value="P:regulation of cell shape"/>
    <property type="evidence" value="ECO:0007669"/>
    <property type="project" value="UniProtKB-KW"/>
</dbReference>
<sequence>MNLFQSPEWEQLKLQTGYAKSYRLDDVLILQKKLPLGFSMLYSPMIDQVQSSKFQVQGFNEQIKKIVRGCNAIFYRAEIDIPVIPNTKYDIPAFGFTKSFEEMQPEHTLILDLSKREEEILAQMKQKGRYNIKIANKSNLVIKKTTTPDDSLDDFYRLYSATGKRHGITFRSKKYFESLLDILGRKGYAELETIYLVQGIDNDEKIEKIALASAIIVYSGKKAIYLYGASSDEHKNLMAPYKLHFNIIKDAKARGCTEYDFFGIAPDDSSSHPWAGVTRFKKQFGGTEQQIAGSYDLVFKPFMYKLFKIAEKIRRK</sequence>
<protein>
    <recommendedName>
        <fullName evidence="9">Peptidoglycan bridge formation protein FemAB</fullName>
    </recommendedName>
</protein>
<proteinExistence type="inferred from homology"/>
<dbReference type="InterPro" id="IPR016181">
    <property type="entry name" value="Acyl_CoA_acyltransferase"/>
</dbReference>
<evidence type="ECO:0000256" key="5">
    <source>
        <dbReference type="ARBA" id="ARBA00023315"/>
    </source>
</evidence>
<comment type="similarity">
    <text evidence="1">Belongs to the FemABX family.</text>
</comment>